<name>A0A0A9BC40_ARUDO</name>
<reference evidence="1" key="1">
    <citation type="submission" date="2014-09" db="EMBL/GenBank/DDBJ databases">
        <authorList>
            <person name="Magalhaes I.L.F."/>
            <person name="Oliveira U."/>
            <person name="Santos F.R."/>
            <person name="Vidigal T.H.D.A."/>
            <person name="Brescovit A.D."/>
            <person name="Santos A.J."/>
        </authorList>
    </citation>
    <scope>NUCLEOTIDE SEQUENCE</scope>
    <source>
        <tissue evidence="1">Shoot tissue taken approximately 20 cm above the soil surface</tissue>
    </source>
</reference>
<sequence length="53" mass="5620">MNLDTTHVTLQCFVLESPRRSRGVRLGQGDQSREVGDGVVELCCGEEEGGGAA</sequence>
<evidence type="ECO:0000313" key="1">
    <source>
        <dbReference type="EMBL" id="JAD56872.1"/>
    </source>
</evidence>
<organism evidence="1">
    <name type="scientific">Arundo donax</name>
    <name type="common">Giant reed</name>
    <name type="synonym">Donax arundinaceus</name>
    <dbReference type="NCBI Taxonomy" id="35708"/>
    <lineage>
        <taxon>Eukaryota</taxon>
        <taxon>Viridiplantae</taxon>
        <taxon>Streptophyta</taxon>
        <taxon>Embryophyta</taxon>
        <taxon>Tracheophyta</taxon>
        <taxon>Spermatophyta</taxon>
        <taxon>Magnoliopsida</taxon>
        <taxon>Liliopsida</taxon>
        <taxon>Poales</taxon>
        <taxon>Poaceae</taxon>
        <taxon>PACMAD clade</taxon>
        <taxon>Arundinoideae</taxon>
        <taxon>Arundineae</taxon>
        <taxon>Arundo</taxon>
    </lineage>
</organism>
<dbReference type="EMBL" id="GBRH01241023">
    <property type="protein sequence ID" value="JAD56872.1"/>
    <property type="molecule type" value="Transcribed_RNA"/>
</dbReference>
<accession>A0A0A9BC40</accession>
<protein>
    <submittedName>
        <fullName evidence="1">Uncharacterized protein</fullName>
    </submittedName>
</protein>
<proteinExistence type="predicted"/>
<reference evidence="1" key="2">
    <citation type="journal article" date="2015" name="Data Brief">
        <title>Shoot transcriptome of the giant reed, Arundo donax.</title>
        <authorList>
            <person name="Barrero R.A."/>
            <person name="Guerrero F.D."/>
            <person name="Moolhuijzen P."/>
            <person name="Goolsby J.A."/>
            <person name="Tidwell J."/>
            <person name="Bellgard S.E."/>
            <person name="Bellgard M.I."/>
        </authorList>
    </citation>
    <scope>NUCLEOTIDE SEQUENCE</scope>
    <source>
        <tissue evidence="1">Shoot tissue taken approximately 20 cm above the soil surface</tissue>
    </source>
</reference>
<dbReference type="AlphaFoldDB" id="A0A0A9BC40"/>